<sequence>MSSSSTSDAIAMATTSNSSTKALIISAATSAAASAFFLHQFVPASVQDQLISGFNGLLSRLSNQLTIVVEESDGFFPNRMYKAAEMYLASAVVPSASTARRLCITVPYDDDDTTDPDSAEVQSETVQITIDRGEEVVDFYKEAKFVWKVAVRETHRQSGFRNRGRHRFFYDDGGPTEVKYYELTFHKKHRDFAIKSYLPHVLERAKAIRDEAKTLRLWTNNEDEMWTPVKLRHPATFNAVAMDEEKKNALIDDLARFVQRKEYYRRIGKAWKRGYLLYGPPGTGKSTLVAAMANFLRYDIYDLELTEVRSNAVLRSLLINTTSRSILVIEDIDCSVELQQREKEKKPKPKEDGSPNDDDSKVTLSGLLNFVDGLWSSCGDERIIVFTTNYKDKLDPALLRPGRMDMHIHMGYCDASGFRVLASNYHSLKDHPLFSEIDSLIASVKVTPAEVAEALMRSDNVEIALNGLINMLNKKLEAEEAKKKEDAALTSGKQDCQEEITEELSGSE</sequence>
<dbReference type="AlphaFoldDB" id="A0AAV8EUA9"/>
<evidence type="ECO:0000256" key="5">
    <source>
        <dbReference type="ARBA" id="ARBA00022842"/>
    </source>
</evidence>
<dbReference type="InterPro" id="IPR003959">
    <property type="entry name" value="ATPase_AAA_core"/>
</dbReference>
<evidence type="ECO:0000313" key="10">
    <source>
        <dbReference type="EMBL" id="KAJ4781667.1"/>
    </source>
</evidence>
<keyword evidence="11" id="KW-1185">Reference proteome</keyword>
<dbReference type="Pfam" id="PF14363">
    <property type="entry name" value="AAA_assoc"/>
    <property type="match status" value="1"/>
</dbReference>
<evidence type="ECO:0000256" key="6">
    <source>
        <dbReference type="ARBA" id="ARBA00049360"/>
    </source>
</evidence>
<organism evidence="10 11">
    <name type="scientific">Rhynchospora pubera</name>
    <dbReference type="NCBI Taxonomy" id="906938"/>
    <lineage>
        <taxon>Eukaryota</taxon>
        <taxon>Viridiplantae</taxon>
        <taxon>Streptophyta</taxon>
        <taxon>Embryophyta</taxon>
        <taxon>Tracheophyta</taxon>
        <taxon>Spermatophyta</taxon>
        <taxon>Magnoliopsida</taxon>
        <taxon>Liliopsida</taxon>
        <taxon>Poales</taxon>
        <taxon>Cyperaceae</taxon>
        <taxon>Cyperoideae</taxon>
        <taxon>Rhynchosporeae</taxon>
        <taxon>Rhynchospora</taxon>
    </lineage>
</organism>
<reference evidence="10" key="1">
    <citation type="submission" date="2022-08" db="EMBL/GenBank/DDBJ databases">
        <authorList>
            <person name="Marques A."/>
        </authorList>
    </citation>
    <scope>NUCLEOTIDE SEQUENCE</scope>
    <source>
        <strain evidence="10">RhyPub2mFocal</strain>
        <tissue evidence="10">Leaves</tissue>
    </source>
</reference>
<gene>
    <name evidence="10" type="ORF">LUZ62_065924</name>
</gene>
<protein>
    <submittedName>
        <fullName evidence="10">P-loop containing nucleoside triphosphate hydrolases superfamily protein</fullName>
    </submittedName>
</protein>
<accession>A0AAV8EUA9</accession>
<dbReference type="PROSITE" id="PS00674">
    <property type="entry name" value="AAA"/>
    <property type="match status" value="1"/>
</dbReference>
<dbReference type="CDD" id="cd19510">
    <property type="entry name" value="RecA-like_BCS1"/>
    <property type="match status" value="1"/>
</dbReference>
<dbReference type="GO" id="GO:0016887">
    <property type="term" value="F:ATP hydrolysis activity"/>
    <property type="evidence" value="ECO:0007669"/>
    <property type="project" value="InterPro"/>
</dbReference>
<dbReference type="InterPro" id="IPR025753">
    <property type="entry name" value="AAA_N_dom"/>
</dbReference>
<keyword evidence="3 7" id="KW-0547">Nucleotide-binding</keyword>
<keyword evidence="10" id="KW-0378">Hydrolase</keyword>
<dbReference type="InterPro" id="IPR050747">
    <property type="entry name" value="Mitochondrial_chaperone_BCS1"/>
</dbReference>
<dbReference type="PANTHER" id="PTHR23070">
    <property type="entry name" value="BCS1 AAA-TYPE ATPASE"/>
    <property type="match status" value="1"/>
</dbReference>
<evidence type="ECO:0000256" key="8">
    <source>
        <dbReference type="SAM" id="MobiDB-lite"/>
    </source>
</evidence>
<evidence type="ECO:0000256" key="7">
    <source>
        <dbReference type="RuleBase" id="RU003651"/>
    </source>
</evidence>
<dbReference type="InterPro" id="IPR003593">
    <property type="entry name" value="AAA+_ATPase"/>
</dbReference>
<dbReference type="GO" id="GO:0006950">
    <property type="term" value="P:response to stress"/>
    <property type="evidence" value="ECO:0007669"/>
    <property type="project" value="UniProtKB-ARBA"/>
</dbReference>
<dbReference type="Gene3D" id="6.10.280.40">
    <property type="match status" value="1"/>
</dbReference>
<evidence type="ECO:0000256" key="1">
    <source>
        <dbReference type="ARBA" id="ARBA00001946"/>
    </source>
</evidence>
<feature type="region of interest" description="Disordered" evidence="8">
    <location>
        <begin position="340"/>
        <end position="360"/>
    </location>
</feature>
<evidence type="ECO:0000256" key="4">
    <source>
        <dbReference type="ARBA" id="ARBA00022840"/>
    </source>
</evidence>
<dbReference type="EMBL" id="JAMFTS010000003">
    <property type="protein sequence ID" value="KAJ4781667.1"/>
    <property type="molecule type" value="Genomic_DNA"/>
</dbReference>
<dbReference type="InterPro" id="IPR003960">
    <property type="entry name" value="ATPase_AAA_CS"/>
</dbReference>
<feature type="domain" description="AAA+ ATPase" evidence="9">
    <location>
        <begin position="271"/>
        <end position="414"/>
    </location>
</feature>
<dbReference type="Pfam" id="PF00004">
    <property type="entry name" value="AAA"/>
    <property type="match status" value="1"/>
</dbReference>
<proteinExistence type="inferred from homology"/>
<dbReference type="Pfam" id="PF25568">
    <property type="entry name" value="AAA_lid_At3g28540"/>
    <property type="match status" value="1"/>
</dbReference>
<evidence type="ECO:0000256" key="2">
    <source>
        <dbReference type="ARBA" id="ARBA00007448"/>
    </source>
</evidence>
<keyword evidence="4 7" id="KW-0067">ATP-binding</keyword>
<feature type="region of interest" description="Disordered" evidence="8">
    <location>
        <begin position="484"/>
        <end position="508"/>
    </location>
</feature>
<dbReference type="Proteomes" id="UP001140206">
    <property type="component" value="Chromosome 3"/>
</dbReference>
<dbReference type="GO" id="GO:0005524">
    <property type="term" value="F:ATP binding"/>
    <property type="evidence" value="ECO:0007669"/>
    <property type="project" value="UniProtKB-KW"/>
</dbReference>
<dbReference type="InterPro" id="IPR027417">
    <property type="entry name" value="P-loop_NTPase"/>
</dbReference>
<dbReference type="SMART" id="SM00382">
    <property type="entry name" value="AAA"/>
    <property type="match status" value="1"/>
</dbReference>
<dbReference type="SUPFAM" id="SSF52540">
    <property type="entry name" value="P-loop containing nucleoside triphosphate hydrolases"/>
    <property type="match status" value="1"/>
</dbReference>
<dbReference type="Gene3D" id="3.40.50.300">
    <property type="entry name" value="P-loop containing nucleotide triphosphate hydrolases"/>
    <property type="match status" value="1"/>
</dbReference>
<evidence type="ECO:0000259" key="9">
    <source>
        <dbReference type="SMART" id="SM00382"/>
    </source>
</evidence>
<comment type="catalytic activity">
    <reaction evidence="6">
        <text>ATP + H2O = ADP + phosphate + H(+)</text>
        <dbReference type="Rhea" id="RHEA:13065"/>
        <dbReference type="ChEBI" id="CHEBI:15377"/>
        <dbReference type="ChEBI" id="CHEBI:15378"/>
        <dbReference type="ChEBI" id="CHEBI:30616"/>
        <dbReference type="ChEBI" id="CHEBI:43474"/>
        <dbReference type="ChEBI" id="CHEBI:456216"/>
    </reaction>
</comment>
<dbReference type="InterPro" id="IPR058017">
    <property type="entry name" value="At3g28540-like_C"/>
</dbReference>
<comment type="cofactor">
    <cofactor evidence="1">
        <name>Mg(2+)</name>
        <dbReference type="ChEBI" id="CHEBI:18420"/>
    </cofactor>
</comment>
<comment type="similarity">
    <text evidence="2">Belongs to the AAA ATPase family. BCS1 subfamily.</text>
</comment>
<keyword evidence="5" id="KW-0460">Magnesium</keyword>
<evidence type="ECO:0000256" key="3">
    <source>
        <dbReference type="ARBA" id="ARBA00022741"/>
    </source>
</evidence>
<name>A0AAV8EUA9_9POAL</name>
<evidence type="ECO:0000313" key="11">
    <source>
        <dbReference type="Proteomes" id="UP001140206"/>
    </source>
</evidence>
<comment type="caution">
    <text evidence="10">The sequence shown here is derived from an EMBL/GenBank/DDBJ whole genome shotgun (WGS) entry which is preliminary data.</text>
</comment>
<dbReference type="FunFam" id="3.40.50.300:FF:001122">
    <property type="entry name" value="AAA-ATPase ASD, mitochondrial"/>
    <property type="match status" value="1"/>
</dbReference>